<proteinExistence type="predicted"/>
<reference evidence="1 2" key="1">
    <citation type="submission" date="2018-02" db="EMBL/GenBank/DDBJ databases">
        <title>FDA/CDC Antimicrobial Resistant Isolate Bank Genome Sequencing.</title>
        <authorList>
            <person name="Benahmed F.H."/>
            <person name="Lutgring J.D."/>
            <person name="Yoo B."/>
            <person name="Machado M."/>
            <person name="Brown A."/>
            <person name="McAllister G."/>
            <person name="Perry A."/>
            <person name="Halpin A.L."/>
            <person name="Vavikolanu K."/>
            <person name="Ott S."/>
            <person name="Zhao X."/>
            <person name="Tallon L.J."/>
            <person name="Sadzewicz L."/>
            <person name="Aluvathingal J."/>
            <person name="Nadendla S."/>
            <person name="Voskania-kordi A."/>
            <person name="Simonyan V."/>
            <person name="Patel J."/>
            <person name="Shawar R.M."/>
        </authorList>
    </citation>
    <scope>NUCLEOTIDE SEQUENCE [LARGE SCALE GENOMIC DNA]</scope>
    <source>
        <strain evidence="1 2">AR_0356</strain>
    </source>
</reference>
<gene>
    <name evidence="1" type="ORF">CSB93_1533</name>
</gene>
<dbReference type="AlphaFoldDB" id="A0A2R3IT91"/>
<organism evidence="1 2">
    <name type="scientific">Pseudomonas paraeruginosa</name>
    <dbReference type="NCBI Taxonomy" id="2994495"/>
    <lineage>
        <taxon>Bacteria</taxon>
        <taxon>Pseudomonadati</taxon>
        <taxon>Pseudomonadota</taxon>
        <taxon>Gammaproteobacteria</taxon>
        <taxon>Pseudomonadales</taxon>
        <taxon>Pseudomonadaceae</taxon>
        <taxon>Pseudomonas</taxon>
    </lineage>
</organism>
<name>A0A2R3IT91_9PSED</name>
<protein>
    <submittedName>
        <fullName evidence="1">Uncharacterized protein</fullName>
    </submittedName>
</protein>
<dbReference type="EMBL" id="CP027169">
    <property type="protein sequence ID" value="AVK05140.1"/>
    <property type="molecule type" value="Genomic_DNA"/>
</dbReference>
<sequence length="81" mass="8885">MRFIPVIKAAGGSEGEALDHLLSTRVMRKGKVTGRYDVSLDALKTLQDALLTFWEEAGLDGVPQSCNQLLEADIRRLEGVN</sequence>
<dbReference type="Proteomes" id="UP000238390">
    <property type="component" value="Chromosome"/>
</dbReference>
<accession>A0A2R3IT91</accession>
<evidence type="ECO:0000313" key="1">
    <source>
        <dbReference type="EMBL" id="AVK05140.1"/>
    </source>
</evidence>
<keyword evidence="2" id="KW-1185">Reference proteome</keyword>
<evidence type="ECO:0000313" key="2">
    <source>
        <dbReference type="Proteomes" id="UP000238390"/>
    </source>
</evidence>